<sequence length="452" mass="48965">MNIDPNIALARAHATSEAHRAVVGIAHADERGNKNKHRQVSLSMDQVLEGSKGAAGFAGSLGSGDPAEVTYEFANHAETGGATSQFTEAQKGVIRETLNNFSDTANIRFKESVNAKSHHMQIKVDGSSFKWQAPWYKPVSDAEPGRVQVSLSQRHADGLEKPNSFGRHIIAKAVAFKLGLPDPASAVSRSNYSENTLAYTVRSPHLESRSDHRFSKAHGEEIQYSSALMMDDIAVTQDKFGANLQARTGDTTYGFNSNADRDVFKLQSSDDLPVFCVWDADGNDTFDFSAFRQDQVLNLKSGSFSNVGGGLGNVSIANGVTIERAIGGAGNDILIGNDVGNELEGGEGDDIFYVKANSGFNRLTGGPGKNTFVIGANDSSASFANTAIMDFVSGKDKLDISALRAAHPRLKVTNEYYRSYNVTILRFDFDGDKKEDFMVNIYGRVADSDFRF</sequence>
<dbReference type="GO" id="GO:0008237">
    <property type="term" value="F:metallopeptidase activity"/>
    <property type="evidence" value="ECO:0007669"/>
    <property type="project" value="InterPro"/>
</dbReference>
<evidence type="ECO:0000256" key="2">
    <source>
        <dbReference type="ARBA" id="ARBA00022525"/>
    </source>
</evidence>
<name>A0A2S9DUC3_PSECE</name>
<dbReference type="SUPFAM" id="SSF51120">
    <property type="entry name" value="beta-Roll"/>
    <property type="match status" value="1"/>
</dbReference>
<dbReference type="SUPFAM" id="SSF55486">
    <property type="entry name" value="Metalloproteases ('zincins'), catalytic domain"/>
    <property type="match status" value="1"/>
</dbReference>
<comment type="caution">
    <text evidence="5">The sequence shown here is derived from an EMBL/GenBank/DDBJ whole genome shotgun (WGS) entry which is preliminary data.</text>
</comment>
<evidence type="ECO:0000313" key="6">
    <source>
        <dbReference type="Proteomes" id="UP000239458"/>
    </source>
</evidence>
<organism evidence="5 6">
    <name type="scientific">Pseudomonas cedrina</name>
    <dbReference type="NCBI Taxonomy" id="651740"/>
    <lineage>
        <taxon>Bacteria</taxon>
        <taxon>Pseudomonadati</taxon>
        <taxon>Pseudomonadota</taxon>
        <taxon>Gammaproteobacteria</taxon>
        <taxon>Pseudomonadales</taxon>
        <taxon>Pseudomonadaceae</taxon>
        <taxon>Pseudomonas</taxon>
    </lineage>
</organism>
<reference evidence="5 6" key="1">
    <citation type="submission" date="2017-09" db="EMBL/GenBank/DDBJ databases">
        <title>Genomic, metabolic, and phenotypic characteristics of bacterial isolates from the natural microbiome of the model nematode Caenorhabditis elegans.</title>
        <authorList>
            <person name="Zimmermann J."/>
            <person name="Obeng N."/>
            <person name="Yang W."/>
            <person name="Obeng O."/>
            <person name="Kissoyan K."/>
            <person name="Pees B."/>
            <person name="Dirksen P."/>
            <person name="Hoppner M."/>
            <person name="Franke A."/>
            <person name="Rosenstiel P."/>
            <person name="Leippe M."/>
            <person name="Dierking K."/>
            <person name="Kaleta C."/>
            <person name="Schulenburg H."/>
        </authorList>
    </citation>
    <scope>NUCLEOTIDE SEQUENCE [LARGE SCALE GENOMIC DNA]</scope>
    <source>
        <strain evidence="5 6">MYb184</strain>
    </source>
</reference>
<dbReference type="InterPro" id="IPR024079">
    <property type="entry name" value="MetalloPept_cat_dom_sf"/>
</dbReference>
<protein>
    <recommendedName>
        <fullName evidence="4">Peptidase M10 serralysin C-terminal domain-containing protein</fullName>
    </recommendedName>
</protein>
<evidence type="ECO:0000259" key="4">
    <source>
        <dbReference type="Pfam" id="PF08548"/>
    </source>
</evidence>
<dbReference type="GO" id="GO:0005615">
    <property type="term" value="C:extracellular space"/>
    <property type="evidence" value="ECO:0007669"/>
    <property type="project" value="InterPro"/>
</dbReference>
<dbReference type="Proteomes" id="UP000239458">
    <property type="component" value="Unassembled WGS sequence"/>
</dbReference>
<keyword evidence="3" id="KW-0677">Repeat</keyword>
<dbReference type="Gene3D" id="2.150.10.10">
    <property type="entry name" value="Serralysin-like metalloprotease, C-terminal"/>
    <property type="match status" value="1"/>
</dbReference>
<gene>
    <name evidence="5" type="ORF">CQ006_09810</name>
</gene>
<dbReference type="PRINTS" id="PR00313">
    <property type="entry name" value="CABNDNGRPT"/>
</dbReference>
<dbReference type="GO" id="GO:0005509">
    <property type="term" value="F:calcium ion binding"/>
    <property type="evidence" value="ECO:0007669"/>
    <property type="project" value="InterPro"/>
</dbReference>
<proteinExistence type="predicted"/>
<accession>A0A2S9DUC3</accession>
<dbReference type="RefSeq" id="WP_105226869.1">
    <property type="nucleotide sequence ID" value="NZ_PCQE01000012.1"/>
</dbReference>
<keyword evidence="2" id="KW-0964">Secreted</keyword>
<dbReference type="Pfam" id="PF08548">
    <property type="entry name" value="Peptidase_M10_C"/>
    <property type="match status" value="1"/>
</dbReference>
<evidence type="ECO:0000256" key="1">
    <source>
        <dbReference type="ARBA" id="ARBA00004613"/>
    </source>
</evidence>
<dbReference type="AlphaFoldDB" id="A0A2S9DUC3"/>
<evidence type="ECO:0000256" key="3">
    <source>
        <dbReference type="ARBA" id="ARBA00022737"/>
    </source>
</evidence>
<dbReference type="InterPro" id="IPR013858">
    <property type="entry name" value="Peptidase_M10B_C"/>
</dbReference>
<dbReference type="InterPro" id="IPR011049">
    <property type="entry name" value="Serralysin-like_metalloprot_C"/>
</dbReference>
<dbReference type="EMBL" id="PCQE01000012">
    <property type="protein sequence ID" value="PRC06179.1"/>
    <property type="molecule type" value="Genomic_DNA"/>
</dbReference>
<feature type="domain" description="Peptidase M10 serralysin C-terminal" evidence="4">
    <location>
        <begin position="242"/>
        <end position="449"/>
    </location>
</feature>
<comment type="subcellular location">
    <subcellularLocation>
        <location evidence="1">Secreted</location>
    </subcellularLocation>
</comment>
<dbReference type="Gene3D" id="3.40.390.10">
    <property type="entry name" value="Collagenase (Catalytic Domain)"/>
    <property type="match status" value="1"/>
</dbReference>
<evidence type="ECO:0000313" key="5">
    <source>
        <dbReference type="EMBL" id="PRC06179.1"/>
    </source>
</evidence>